<dbReference type="AlphaFoldDB" id="A0A0V1JA70"/>
<comment type="caution">
    <text evidence="1">The sequence shown here is derived from an EMBL/GenBank/DDBJ whole genome shotgun (WGS) entry which is preliminary data.</text>
</comment>
<reference evidence="1 2" key="1">
    <citation type="submission" date="2015-01" db="EMBL/GenBank/DDBJ databases">
        <title>Evolution of Trichinella species and genotypes.</title>
        <authorList>
            <person name="Korhonen P.K."/>
            <person name="Edoardo P."/>
            <person name="Giuseppe L.R."/>
            <person name="Gasser R.B."/>
        </authorList>
    </citation>
    <scope>NUCLEOTIDE SEQUENCE [LARGE SCALE GENOMIC DNA]</scope>
    <source>
        <strain evidence="1">ISS588</strain>
    </source>
</reference>
<evidence type="ECO:0000313" key="1">
    <source>
        <dbReference type="EMBL" id="KRZ31857.1"/>
    </source>
</evidence>
<name>A0A0V1JA70_TRIPS</name>
<dbReference type="Proteomes" id="UP000054805">
    <property type="component" value="Unassembled WGS sequence"/>
</dbReference>
<proteinExistence type="predicted"/>
<evidence type="ECO:0000313" key="2">
    <source>
        <dbReference type="Proteomes" id="UP000054805"/>
    </source>
</evidence>
<organism evidence="1 2">
    <name type="scientific">Trichinella pseudospiralis</name>
    <name type="common">Parasitic roundworm</name>
    <dbReference type="NCBI Taxonomy" id="6337"/>
    <lineage>
        <taxon>Eukaryota</taxon>
        <taxon>Metazoa</taxon>
        <taxon>Ecdysozoa</taxon>
        <taxon>Nematoda</taxon>
        <taxon>Enoplea</taxon>
        <taxon>Dorylaimia</taxon>
        <taxon>Trichinellida</taxon>
        <taxon>Trichinellidae</taxon>
        <taxon>Trichinella</taxon>
    </lineage>
</organism>
<sequence length="64" mass="7660">MFKSFKVSFARDLIERKKIFFKILLVDFVTVRRLSILILRMGDENIINMQVGGFEDLKFYNEPE</sequence>
<dbReference type="EMBL" id="JYDS01000021">
    <property type="protein sequence ID" value="KRZ31857.1"/>
    <property type="molecule type" value="Genomic_DNA"/>
</dbReference>
<accession>A0A0V1JA70</accession>
<gene>
    <name evidence="1" type="ORF">T4B_12678</name>
</gene>
<keyword evidence="2" id="KW-1185">Reference proteome</keyword>
<protein>
    <submittedName>
        <fullName evidence="1">Uncharacterized protein</fullName>
    </submittedName>
</protein>